<dbReference type="Proteomes" id="UP000235786">
    <property type="component" value="Unassembled WGS sequence"/>
</dbReference>
<dbReference type="AlphaFoldDB" id="A0A2J6QVI8"/>
<dbReference type="Pfam" id="PF06985">
    <property type="entry name" value="HET"/>
    <property type="match status" value="1"/>
</dbReference>
<keyword evidence="3" id="KW-1185">Reference proteome</keyword>
<dbReference type="EMBL" id="KZ613968">
    <property type="protein sequence ID" value="PMD30288.1"/>
    <property type="molecule type" value="Genomic_DNA"/>
</dbReference>
<dbReference type="STRING" id="1149755.A0A2J6QVI8"/>
<gene>
    <name evidence="2" type="ORF">L207DRAFT_503101</name>
</gene>
<reference evidence="2 3" key="1">
    <citation type="submission" date="2016-04" db="EMBL/GenBank/DDBJ databases">
        <title>A degradative enzymes factory behind the ericoid mycorrhizal symbiosis.</title>
        <authorList>
            <consortium name="DOE Joint Genome Institute"/>
            <person name="Martino E."/>
            <person name="Morin E."/>
            <person name="Grelet G."/>
            <person name="Kuo A."/>
            <person name="Kohler A."/>
            <person name="Daghino S."/>
            <person name="Barry K."/>
            <person name="Choi C."/>
            <person name="Cichocki N."/>
            <person name="Clum A."/>
            <person name="Copeland A."/>
            <person name="Hainaut M."/>
            <person name="Haridas S."/>
            <person name="Labutti K."/>
            <person name="Lindquist E."/>
            <person name="Lipzen A."/>
            <person name="Khouja H.-R."/>
            <person name="Murat C."/>
            <person name="Ohm R."/>
            <person name="Olson A."/>
            <person name="Spatafora J."/>
            <person name="Veneault-Fourrey C."/>
            <person name="Henrissat B."/>
            <person name="Grigoriev I."/>
            <person name="Martin F."/>
            <person name="Perotto S."/>
        </authorList>
    </citation>
    <scope>NUCLEOTIDE SEQUENCE [LARGE SCALE GENOMIC DNA]</scope>
    <source>
        <strain evidence="2 3">F</strain>
    </source>
</reference>
<name>A0A2J6QVI8_HYAVF</name>
<feature type="domain" description="Heterokaryon incompatibility" evidence="1">
    <location>
        <begin position="68"/>
        <end position="211"/>
    </location>
</feature>
<evidence type="ECO:0000259" key="1">
    <source>
        <dbReference type="Pfam" id="PF06985"/>
    </source>
</evidence>
<dbReference type="PANTHER" id="PTHR24148">
    <property type="entry name" value="ANKYRIN REPEAT DOMAIN-CONTAINING PROTEIN 39 HOMOLOG-RELATED"/>
    <property type="match status" value="1"/>
</dbReference>
<dbReference type="Pfam" id="PF26639">
    <property type="entry name" value="Het-6_barrel"/>
    <property type="match status" value="1"/>
</dbReference>
<sequence>MAPSPPNFEAGSMSLRMRPQTEYQYRDLNPGKNEIRLLKILPKRPESAFDSQVECSLFITSLDSAPKYHALSYTWKDPAERPKLGYVLLNGYPFKITPNLENAIFQLRSDSVQIFWIDALCINQKHDPERSHQVGKMRTIYERAENVIIWLGSSSSSVSHAFSFLEAIYESRSSNNIVADMLRDKTHVKSLEAIIKLYRRRYWNRIWVVQEIISAKKATVMCGKYRIDWLKLQTVQKYLWTRHEPYLIRLDHEEPTLSGLSVEIGLQGATAMELPQTLSSSGPDIIALLSTFWTKQALDPRDKIYALVGLSSARNDSRFVIDYSASVRQVYIHLVRYILVSSKKLDVICSKLRGSNEFDLPSWVPDWTVRSSKFGRPVLSIVETKGVQYCSAGTTTAEYELRDNDQILNVKGVLLSRIHFVGLKGTLESSTDFRTGLPILLNWYRLLYIIKTPRSADQEAFCRAIFYDRFSPKNYGSFSAPELMEQILGAMVLLTEIFCPEARIDPDLVRLRGKYQIERWWAESWFKTAFETARHRRFFVTDTELIGISAEPVEPGDLICILLGCWMPVVLRPKDGHYIFLGEACVHGYMYGKAMEELAEGKFQLQNFEIH</sequence>
<evidence type="ECO:0000313" key="2">
    <source>
        <dbReference type="EMBL" id="PMD30288.1"/>
    </source>
</evidence>
<accession>A0A2J6QVI8</accession>
<proteinExistence type="predicted"/>
<protein>
    <submittedName>
        <fullName evidence="2">HET-domain-containing protein</fullName>
    </submittedName>
</protein>
<evidence type="ECO:0000313" key="3">
    <source>
        <dbReference type="Proteomes" id="UP000235786"/>
    </source>
</evidence>
<organism evidence="2 3">
    <name type="scientific">Hyaloscypha variabilis (strain UAMH 11265 / GT02V1 / F)</name>
    <name type="common">Meliniomyces variabilis</name>
    <dbReference type="NCBI Taxonomy" id="1149755"/>
    <lineage>
        <taxon>Eukaryota</taxon>
        <taxon>Fungi</taxon>
        <taxon>Dikarya</taxon>
        <taxon>Ascomycota</taxon>
        <taxon>Pezizomycotina</taxon>
        <taxon>Leotiomycetes</taxon>
        <taxon>Helotiales</taxon>
        <taxon>Hyaloscyphaceae</taxon>
        <taxon>Hyaloscypha</taxon>
        <taxon>Hyaloscypha variabilis</taxon>
    </lineage>
</organism>
<dbReference type="InterPro" id="IPR010730">
    <property type="entry name" value="HET"/>
</dbReference>
<dbReference type="OrthoDB" id="194358at2759"/>
<dbReference type="PANTHER" id="PTHR24148:SF73">
    <property type="entry name" value="HET DOMAIN PROTEIN (AFU_ORTHOLOGUE AFUA_8G01020)"/>
    <property type="match status" value="1"/>
</dbReference>
<dbReference type="InterPro" id="IPR052895">
    <property type="entry name" value="HetReg/Transcr_Mod"/>
</dbReference>